<evidence type="ECO:0000313" key="1">
    <source>
        <dbReference type="EMBL" id="GEN06037.1"/>
    </source>
</evidence>
<gene>
    <name evidence="1" type="ORF">MFU01_10740</name>
</gene>
<evidence type="ECO:0000313" key="2">
    <source>
        <dbReference type="Proteomes" id="UP000321514"/>
    </source>
</evidence>
<dbReference type="Proteomes" id="UP000321514">
    <property type="component" value="Unassembled WGS sequence"/>
</dbReference>
<sequence>MGRKTIVEPEAQDETLAQWRGGDVVVWMYHASHRRMALRLSAPGLMEELYVVVVGCRFIQGPFSWRASDLRILVGEVRDSGGLTTGRVVFDPSVGFRLECRDVALATGSIGDHDENFNGFLGEQDESP</sequence>
<protein>
    <submittedName>
        <fullName evidence="1">Uncharacterized protein</fullName>
    </submittedName>
</protein>
<comment type="caution">
    <text evidence="1">The sequence shown here is derived from an EMBL/GenBank/DDBJ whole genome shotgun (WGS) entry which is preliminary data.</text>
</comment>
<proteinExistence type="predicted"/>
<dbReference type="EMBL" id="BJXR01000014">
    <property type="protein sequence ID" value="GEN06037.1"/>
    <property type="molecule type" value="Genomic_DNA"/>
</dbReference>
<name>A0A511SWX1_MYXFU</name>
<reference evidence="1 2" key="1">
    <citation type="submission" date="2019-07" db="EMBL/GenBank/DDBJ databases">
        <title>Whole genome shotgun sequence of Myxococcus fulvus NBRC 100333.</title>
        <authorList>
            <person name="Hosoyama A."/>
            <person name="Uohara A."/>
            <person name="Ohji S."/>
            <person name="Ichikawa N."/>
        </authorList>
    </citation>
    <scope>NUCLEOTIDE SEQUENCE [LARGE SCALE GENOMIC DNA]</scope>
    <source>
        <strain evidence="1 2">NBRC 100333</strain>
    </source>
</reference>
<organism evidence="1 2">
    <name type="scientific">Myxococcus fulvus</name>
    <dbReference type="NCBI Taxonomy" id="33"/>
    <lineage>
        <taxon>Bacteria</taxon>
        <taxon>Pseudomonadati</taxon>
        <taxon>Myxococcota</taxon>
        <taxon>Myxococcia</taxon>
        <taxon>Myxococcales</taxon>
        <taxon>Cystobacterineae</taxon>
        <taxon>Myxococcaceae</taxon>
        <taxon>Myxococcus</taxon>
    </lineage>
</organism>
<dbReference type="AlphaFoldDB" id="A0A511SWX1"/>
<accession>A0A511SWX1</accession>